<dbReference type="Gene3D" id="3.40.50.2300">
    <property type="match status" value="1"/>
</dbReference>
<dbReference type="InterPro" id="IPR013656">
    <property type="entry name" value="PAS_4"/>
</dbReference>
<evidence type="ECO:0000259" key="8">
    <source>
        <dbReference type="PROSITE" id="PS50110"/>
    </source>
</evidence>
<gene>
    <name evidence="10" type="ORF">IQ22_00685</name>
</gene>
<dbReference type="Pfam" id="PF02518">
    <property type="entry name" value="HATPase_c"/>
    <property type="match status" value="1"/>
</dbReference>
<dbReference type="InterPro" id="IPR036890">
    <property type="entry name" value="HATPase_C_sf"/>
</dbReference>
<dbReference type="InterPro" id="IPR003594">
    <property type="entry name" value="HATPase_dom"/>
</dbReference>
<dbReference type="Gene3D" id="1.10.287.130">
    <property type="match status" value="1"/>
</dbReference>
<feature type="domain" description="PAC" evidence="9">
    <location>
        <begin position="276"/>
        <end position="331"/>
    </location>
</feature>
<feature type="modified residue" description="4-aspartylphosphate" evidence="5">
    <location>
        <position position="667"/>
    </location>
</feature>
<dbReference type="InterPro" id="IPR000014">
    <property type="entry name" value="PAS"/>
</dbReference>
<evidence type="ECO:0000313" key="11">
    <source>
        <dbReference type="Proteomes" id="UP000316905"/>
    </source>
</evidence>
<organism evidence="10 11">
    <name type="scientific">Pseudomonas duriflava</name>
    <dbReference type="NCBI Taxonomy" id="459528"/>
    <lineage>
        <taxon>Bacteria</taxon>
        <taxon>Pseudomonadati</taxon>
        <taxon>Pseudomonadota</taxon>
        <taxon>Gammaproteobacteria</taxon>
        <taxon>Pseudomonadales</taxon>
        <taxon>Pseudomonadaceae</taxon>
        <taxon>Pseudomonas</taxon>
    </lineage>
</organism>
<keyword evidence="3 5" id="KW-0597">Phosphoprotein</keyword>
<dbReference type="NCBIfam" id="TIGR00229">
    <property type="entry name" value="sensory_box"/>
    <property type="match status" value="1"/>
</dbReference>
<dbReference type="PROSITE" id="PS50113">
    <property type="entry name" value="PAC"/>
    <property type="match status" value="1"/>
</dbReference>
<dbReference type="SUPFAM" id="SSF52172">
    <property type="entry name" value="CheY-like"/>
    <property type="match status" value="1"/>
</dbReference>
<feature type="coiled-coil region" evidence="6">
    <location>
        <begin position="322"/>
        <end position="360"/>
    </location>
</feature>
<name>A0A562QL12_9PSED</name>
<dbReference type="Proteomes" id="UP000316905">
    <property type="component" value="Unassembled WGS sequence"/>
</dbReference>
<keyword evidence="4" id="KW-0418">Kinase</keyword>
<dbReference type="InterPro" id="IPR001789">
    <property type="entry name" value="Sig_transdc_resp-reg_receiver"/>
</dbReference>
<evidence type="ECO:0000256" key="3">
    <source>
        <dbReference type="ARBA" id="ARBA00022553"/>
    </source>
</evidence>
<dbReference type="PANTHER" id="PTHR43065:SF42">
    <property type="entry name" value="TWO-COMPONENT SENSOR PPRA"/>
    <property type="match status" value="1"/>
</dbReference>
<dbReference type="InterPro" id="IPR003661">
    <property type="entry name" value="HisK_dim/P_dom"/>
</dbReference>
<accession>A0A562QL12</accession>
<evidence type="ECO:0000313" key="10">
    <source>
        <dbReference type="EMBL" id="TWI57468.1"/>
    </source>
</evidence>
<dbReference type="EC" id="2.7.13.3" evidence="2"/>
<evidence type="ECO:0000256" key="1">
    <source>
        <dbReference type="ARBA" id="ARBA00000085"/>
    </source>
</evidence>
<dbReference type="PRINTS" id="PR00344">
    <property type="entry name" value="BCTRLSENSOR"/>
</dbReference>
<dbReference type="AlphaFoldDB" id="A0A562QL12"/>
<dbReference type="CDD" id="cd00082">
    <property type="entry name" value="HisKA"/>
    <property type="match status" value="1"/>
</dbReference>
<feature type="domain" description="Histidine kinase" evidence="7">
    <location>
        <begin position="369"/>
        <end position="593"/>
    </location>
</feature>
<dbReference type="InterPro" id="IPR005467">
    <property type="entry name" value="His_kinase_dom"/>
</dbReference>
<sequence length="752" mass="83102">MTRSMNDPVTLPMAFLAGGGIMGRQMRDHDWSNSPLGHPEQWPQSLRTAVSIMLNSGHPMFLTWGPEQIFLFNDAYRPILGAKVSWALAQPFEQLWADIWDVLSPAIERAWAGEATWFENQKLVMQRNGYAEETYFNYSYSPIRDETGAVAGMFCACTETTATVFTTRQLRETERALREANAALQVEREAVRAANRQLMAETEFLRQLFERAPGFIAVLRGPNHVFELVNAAYQQLIGYRDVHQKPARLALPEVEGQGFFELLDQVYRTGEAFVGKQNAIQLQRQPGAPFEERFVDFVYQPLTNAEGQITGVFCQGSDVTERVQAEQALRQITETLEEQIQARTRELQQAEDALRQAQKMEAVGRLTGGIAHDFNNLLMGIKGSLGLIEKRLAAGRSNEIGRFIALAMSSTDRAAALTHRLLAFSRRQPLDPRTVRINQLVASMEDLLRRTLGETVSLELRLMPELWPTLCDPNQLESAILNLAINARDAMPDGGCLILETSALTLDDVQAQAYEVKAGQYVCLQVIDSGVGMSSEVITHAFDPFFTTKPIGQGTGLGLSMVYGFVRQSGGAVRIDSQIGVGTRLSLLLPRSQQDVTADAHAPARPMETPLAESGKVVLVVEDESSVRLLIVETLREWGYRTLEAIDGGAGLIILQSNTPVDLLITDVGLPVVNGRLMAEAAREVRPNLPVLYMTGYAEAAAAAEGFLEPGMALITKPFEMDAFAARVHEMVNGRRENTLIQSDSPDECSAD</sequence>
<dbReference type="PROSITE" id="PS50109">
    <property type="entry name" value="HIS_KIN"/>
    <property type="match status" value="1"/>
</dbReference>
<dbReference type="InterPro" id="IPR035965">
    <property type="entry name" value="PAS-like_dom_sf"/>
</dbReference>
<dbReference type="GO" id="GO:0000155">
    <property type="term" value="F:phosphorelay sensor kinase activity"/>
    <property type="evidence" value="ECO:0007669"/>
    <property type="project" value="InterPro"/>
</dbReference>
<dbReference type="SUPFAM" id="SSF47384">
    <property type="entry name" value="Homodimeric domain of signal transducing histidine kinase"/>
    <property type="match status" value="1"/>
</dbReference>
<protein>
    <recommendedName>
        <fullName evidence="2">histidine kinase</fullName>
        <ecNumber evidence="2">2.7.13.3</ecNumber>
    </recommendedName>
</protein>
<dbReference type="SUPFAM" id="SSF55785">
    <property type="entry name" value="PYP-like sensor domain (PAS domain)"/>
    <property type="match status" value="2"/>
</dbReference>
<dbReference type="SMART" id="SM00448">
    <property type="entry name" value="REC"/>
    <property type="match status" value="1"/>
</dbReference>
<feature type="coiled-coil region" evidence="6">
    <location>
        <begin position="170"/>
        <end position="201"/>
    </location>
</feature>
<proteinExistence type="predicted"/>
<dbReference type="InterPro" id="IPR011006">
    <property type="entry name" value="CheY-like_superfamily"/>
</dbReference>
<reference evidence="10 11" key="1">
    <citation type="journal article" date="2015" name="Stand. Genomic Sci.">
        <title>Genomic Encyclopedia of Bacterial and Archaeal Type Strains, Phase III: the genomes of soil and plant-associated and newly described type strains.</title>
        <authorList>
            <person name="Whitman W.B."/>
            <person name="Woyke T."/>
            <person name="Klenk H.P."/>
            <person name="Zhou Y."/>
            <person name="Lilburn T.G."/>
            <person name="Beck B.J."/>
            <person name="De Vos P."/>
            <person name="Vandamme P."/>
            <person name="Eisen J.A."/>
            <person name="Garrity G."/>
            <person name="Hugenholtz P."/>
            <person name="Kyrpides N.C."/>
        </authorList>
    </citation>
    <scope>NUCLEOTIDE SEQUENCE [LARGE SCALE GENOMIC DNA]</scope>
    <source>
        <strain evidence="10 11">CGMCC 1.6858</strain>
    </source>
</reference>
<dbReference type="PANTHER" id="PTHR43065">
    <property type="entry name" value="SENSOR HISTIDINE KINASE"/>
    <property type="match status" value="1"/>
</dbReference>
<comment type="catalytic activity">
    <reaction evidence="1">
        <text>ATP + protein L-histidine = ADP + protein N-phospho-L-histidine.</text>
        <dbReference type="EC" id="2.7.13.3"/>
    </reaction>
</comment>
<keyword evidence="11" id="KW-1185">Reference proteome</keyword>
<dbReference type="PROSITE" id="PS50110">
    <property type="entry name" value="RESPONSE_REGULATORY"/>
    <property type="match status" value="1"/>
</dbReference>
<dbReference type="SMART" id="SM00387">
    <property type="entry name" value="HATPase_c"/>
    <property type="match status" value="1"/>
</dbReference>
<evidence type="ECO:0000256" key="2">
    <source>
        <dbReference type="ARBA" id="ARBA00012438"/>
    </source>
</evidence>
<evidence type="ECO:0000256" key="5">
    <source>
        <dbReference type="PROSITE-ProRule" id="PRU00169"/>
    </source>
</evidence>
<evidence type="ECO:0000256" key="6">
    <source>
        <dbReference type="SAM" id="Coils"/>
    </source>
</evidence>
<evidence type="ECO:0000259" key="7">
    <source>
        <dbReference type="PROSITE" id="PS50109"/>
    </source>
</evidence>
<dbReference type="Pfam" id="PF00072">
    <property type="entry name" value="Response_reg"/>
    <property type="match status" value="1"/>
</dbReference>
<feature type="domain" description="Response regulatory" evidence="8">
    <location>
        <begin position="617"/>
        <end position="732"/>
    </location>
</feature>
<dbReference type="Gene3D" id="3.30.450.20">
    <property type="entry name" value="PAS domain"/>
    <property type="match status" value="2"/>
</dbReference>
<dbReference type="SUPFAM" id="SSF55874">
    <property type="entry name" value="ATPase domain of HSP90 chaperone/DNA topoisomerase II/histidine kinase"/>
    <property type="match status" value="1"/>
</dbReference>
<dbReference type="InterPro" id="IPR036097">
    <property type="entry name" value="HisK_dim/P_sf"/>
</dbReference>
<dbReference type="EMBL" id="VLKY01000002">
    <property type="protein sequence ID" value="TWI57468.1"/>
    <property type="molecule type" value="Genomic_DNA"/>
</dbReference>
<dbReference type="Pfam" id="PF08448">
    <property type="entry name" value="PAS_4"/>
    <property type="match status" value="1"/>
</dbReference>
<dbReference type="Gene3D" id="3.30.565.10">
    <property type="entry name" value="Histidine kinase-like ATPase, C-terminal domain"/>
    <property type="match status" value="1"/>
</dbReference>
<dbReference type="Pfam" id="PF00512">
    <property type="entry name" value="HisKA"/>
    <property type="match status" value="1"/>
</dbReference>
<evidence type="ECO:0000256" key="4">
    <source>
        <dbReference type="ARBA" id="ARBA00022777"/>
    </source>
</evidence>
<evidence type="ECO:0000259" key="9">
    <source>
        <dbReference type="PROSITE" id="PS50113"/>
    </source>
</evidence>
<dbReference type="SMART" id="SM00388">
    <property type="entry name" value="HisKA"/>
    <property type="match status" value="1"/>
</dbReference>
<dbReference type="InterPro" id="IPR000700">
    <property type="entry name" value="PAS-assoc_C"/>
</dbReference>
<keyword evidence="6" id="KW-0175">Coiled coil</keyword>
<dbReference type="InterPro" id="IPR004358">
    <property type="entry name" value="Sig_transdc_His_kin-like_C"/>
</dbReference>
<comment type="caution">
    <text evidence="10">The sequence shown here is derived from an EMBL/GenBank/DDBJ whole genome shotgun (WGS) entry which is preliminary data.</text>
</comment>
<keyword evidence="4" id="KW-0808">Transferase</keyword>